<dbReference type="Pfam" id="PF05241">
    <property type="entry name" value="EBP"/>
    <property type="match status" value="1"/>
</dbReference>
<evidence type="ECO:0000256" key="12">
    <source>
        <dbReference type="ARBA" id="ARBA00023235"/>
    </source>
</evidence>
<protein>
    <recommendedName>
        <fullName evidence="14">EXPERA domain-containing protein</fullName>
    </recommendedName>
</protein>
<keyword evidence="7" id="KW-0756">Sterol biosynthesis</keyword>
<evidence type="ECO:0000256" key="6">
    <source>
        <dbReference type="ARBA" id="ARBA00022989"/>
    </source>
</evidence>
<keyword evidence="9 13" id="KW-0472">Membrane</keyword>
<evidence type="ECO:0000256" key="8">
    <source>
        <dbReference type="ARBA" id="ARBA00023098"/>
    </source>
</evidence>
<feature type="transmembrane region" description="Helical" evidence="13">
    <location>
        <begin position="139"/>
        <end position="160"/>
    </location>
</feature>
<dbReference type="GO" id="GO:0047750">
    <property type="term" value="F:cholestenol delta-isomerase activity"/>
    <property type="evidence" value="ECO:0007669"/>
    <property type="project" value="InterPro"/>
</dbReference>
<comment type="subcellular location">
    <subcellularLocation>
        <location evidence="1">Membrane</location>
        <topology evidence="1">Multi-pass membrane protein</topology>
    </subcellularLocation>
</comment>
<keyword evidence="8" id="KW-0443">Lipid metabolism</keyword>
<feature type="domain" description="EXPERA" evidence="14">
    <location>
        <begin position="107"/>
        <end position="161"/>
    </location>
</feature>
<dbReference type="GO" id="GO:0004769">
    <property type="term" value="F:steroid Delta-isomerase activity"/>
    <property type="evidence" value="ECO:0007669"/>
    <property type="project" value="TreeGrafter"/>
</dbReference>
<evidence type="ECO:0000256" key="4">
    <source>
        <dbReference type="ARBA" id="ARBA00022692"/>
    </source>
</evidence>
<dbReference type="PANTHER" id="PTHR14207:SF0">
    <property type="entry name" value="3-BETA-HYDROXYSTEROID-DELTA(8),DELTA(7)-ISOMERASE"/>
    <property type="match status" value="1"/>
</dbReference>
<accession>A0A425D642</accession>
<evidence type="ECO:0000313" key="16">
    <source>
        <dbReference type="Proteomes" id="UP000284702"/>
    </source>
</evidence>
<feature type="transmembrane region" description="Helical" evidence="13">
    <location>
        <begin position="23"/>
        <end position="43"/>
    </location>
</feature>
<reference evidence="15" key="1">
    <citation type="submission" date="2018-07" db="EMBL/GenBank/DDBJ databases">
        <title>Annotation of Aphanomyces astaci genome assembly.</title>
        <authorList>
            <person name="Studholme D.J."/>
        </authorList>
    </citation>
    <scope>NUCLEOTIDE SEQUENCE [LARGE SCALE GENOMIC DNA]</scope>
    <source>
        <strain evidence="15">Pc</strain>
    </source>
</reference>
<evidence type="ECO:0000256" key="7">
    <source>
        <dbReference type="ARBA" id="ARBA00023011"/>
    </source>
</evidence>
<evidence type="ECO:0000256" key="3">
    <source>
        <dbReference type="ARBA" id="ARBA00022516"/>
    </source>
</evidence>
<dbReference type="GO" id="GO:0016126">
    <property type="term" value="P:sterol biosynthetic process"/>
    <property type="evidence" value="ECO:0007669"/>
    <property type="project" value="UniProtKB-KW"/>
</dbReference>
<keyword evidence="12" id="KW-0413">Isomerase</keyword>
<evidence type="ECO:0000259" key="14">
    <source>
        <dbReference type="Pfam" id="PF05241"/>
    </source>
</evidence>
<dbReference type="GO" id="GO:0016020">
    <property type="term" value="C:membrane"/>
    <property type="evidence" value="ECO:0007669"/>
    <property type="project" value="UniProtKB-SubCell"/>
</dbReference>
<evidence type="ECO:0000256" key="2">
    <source>
        <dbReference type="ARBA" id="ARBA00008337"/>
    </source>
</evidence>
<dbReference type="Proteomes" id="UP000284702">
    <property type="component" value="Unassembled WGS sequence"/>
</dbReference>
<evidence type="ECO:0000313" key="15">
    <source>
        <dbReference type="EMBL" id="RQM24766.1"/>
    </source>
</evidence>
<evidence type="ECO:0000256" key="5">
    <source>
        <dbReference type="ARBA" id="ARBA00022955"/>
    </source>
</evidence>
<dbReference type="AlphaFoldDB" id="A0A425D642"/>
<evidence type="ECO:0000256" key="1">
    <source>
        <dbReference type="ARBA" id="ARBA00004141"/>
    </source>
</evidence>
<organism evidence="15 16">
    <name type="scientific">Aphanomyces astaci</name>
    <name type="common">Crayfish plague agent</name>
    <dbReference type="NCBI Taxonomy" id="112090"/>
    <lineage>
        <taxon>Eukaryota</taxon>
        <taxon>Sar</taxon>
        <taxon>Stramenopiles</taxon>
        <taxon>Oomycota</taxon>
        <taxon>Saprolegniomycetes</taxon>
        <taxon>Saprolegniales</taxon>
        <taxon>Verrucalvaceae</taxon>
        <taxon>Aphanomyces</taxon>
    </lineage>
</organism>
<keyword evidence="11" id="KW-0753">Steroid metabolism</keyword>
<comment type="similarity">
    <text evidence="2">Belongs to the EBP family.</text>
</comment>
<comment type="caution">
    <text evidence="15">The sequence shown here is derived from an EMBL/GenBank/DDBJ whole genome shotgun (WGS) entry which is preliminary data.</text>
</comment>
<dbReference type="GO" id="GO:0000247">
    <property type="term" value="F:C-8 sterol isomerase activity"/>
    <property type="evidence" value="ECO:0007669"/>
    <property type="project" value="TreeGrafter"/>
</dbReference>
<sequence length="180" mass="20095">MPSVVPPDQTLAEAFNKVSGTEFAYMLVPVVALTSAFLLFLVGLNPKRAVCWTPFWLVLSGVIHSFLELSFTFFRDNQYFGNTMDLYSAADYRYGFPMEEGTAAMETITCVSIMQLYGLTWFCLHPLFSDASHMSSDPGLFWIICVGCNAPWAIFPSVLVHKSFTAIVERFTEAPKAKCA</sequence>
<evidence type="ECO:0000256" key="11">
    <source>
        <dbReference type="ARBA" id="ARBA00023221"/>
    </source>
</evidence>
<dbReference type="GO" id="GO:0005783">
    <property type="term" value="C:endoplasmic reticulum"/>
    <property type="evidence" value="ECO:0007669"/>
    <property type="project" value="TreeGrafter"/>
</dbReference>
<keyword evidence="6 13" id="KW-1133">Transmembrane helix</keyword>
<dbReference type="EMBL" id="MZMZ02002655">
    <property type="protein sequence ID" value="RQM24766.1"/>
    <property type="molecule type" value="Genomic_DNA"/>
</dbReference>
<evidence type="ECO:0000256" key="10">
    <source>
        <dbReference type="ARBA" id="ARBA00023166"/>
    </source>
</evidence>
<keyword evidence="10" id="KW-1207">Sterol metabolism</keyword>
<gene>
    <name evidence="15" type="ORF">B5M09_000478</name>
</gene>
<evidence type="ECO:0000256" key="13">
    <source>
        <dbReference type="SAM" id="Phobius"/>
    </source>
</evidence>
<keyword evidence="3" id="KW-0444">Lipid biosynthesis</keyword>
<evidence type="ECO:0000256" key="9">
    <source>
        <dbReference type="ARBA" id="ARBA00023136"/>
    </source>
</evidence>
<dbReference type="PANTHER" id="PTHR14207">
    <property type="entry name" value="STEROL ISOMERASE"/>
    <property type="match status" value="1"/>
</dbReference>
<dbReference type="InterPro" id="IPR033118">
    <property type="entry name" value="EXPERA"/>
</dbReference>
<keyword evidence="16" id="KW-1185">Reference proteome</keyword>
<name>A0A425D642_APHAT</name>
<feature type="transmembrane region" description="Helical" evidence="13">
    <location>
        <begin position="55"/>
        <end position="74"/>
    </location>
</feature>
<keyword evidence="5" id="KW-0752">Steroid biosynthesis</keyword>
<keyword evidence="4 13" id="KW-0812">Transmembrane</keyword>
<dbReference type="VEuPathDB" id="FungiDB:H257_07028"/>
<dbReference type="InterPro" id="IPR007905">
    <property type="entry name" value="EBP"/>
</dbReference>
<proteinExistence type="inferred from homology"/>